<dbReference type="GO" id="GO:0006629">
    <property type="term" value="P:lipid metabolic process"/>
    <property type="evidence" value="ECO:0007669"/>
    <property type="project" value="InterPro"/>
</dbReference>
<gene>
    <name evidence="2" type="ORF">CGLY_15325</name>
</gene>
<dbReference type="KEGG" id="cgy:CGLY_15325"/>
<dbReference type="OrthoDB" id="9758957at2"/>
<proteinExistence type="predicted"/>
<keyword evidence="3" id="KW-1185">Reference proteome</keyword>
<dbReference type="HOGENOM" id="CLU_030006_3_0_11"/>
<feature type="domain" description="GP-PDE" evidence="1">
    <location>
        <begin position="4"/>
        <end position="250"/>
    </location>
</feature>
<dbReference type="STRING" id="1404245.CGLY_15325"/>
<organism evidence="2 3">
    <name type="scientific">Corynebacterium glyciniphilum AJ 3170</name>
    <dbReference type="NCBI Taxonomy" id="1404245"/>
    <lineage>
        <taxon>Bacteria</taxon>
        <taxon>Bacillati</taxon>
        <taxon>Actinomycetota</taxon>
        <taxon>Actinomycetes</taxon>
        <taxon>Mycobacteriales</taxon>
        <taxon>Corynebacteriaceae</taxon>
        <taxon>Corynebacterium</taxon>
    </lineage>
</organism>
<evidence type="ECO:0000313" key="2">
    <source>
        <dbReference type="EMBL" id="AHW65501.1"/>
    </source>
</evidence>
<protein>
    <recommendedName>
        <fullName evidence="1">GP-PDE domain-containing protein</fullName>
    </recommendedName>
</protein>
<accession>X5EFW1</accession>
<dbReference type="eggNOG" id="COG0584">
    <property type="taxonomic scope" value="Bacteria"/>
</dbReference>
<dbReference type="GO" id="GO:0008081">
    <property type="term" value="F:phosphoric diester hydrolase activity"/>
    <property type="evidence" value="ECO:0007669"/>
    <property type="project" value="InterPro"/>
</dbReference>
<dbReference type="EMBL" id="CP006842">
    <property type="protein sequence ID" value="AHW65501.1"/>
    <property type="molecule type" value="Genomic_DNA"/>
</dbReference>
<dbReference type="PROSITE" id="PS51704">
    <property type="entry name" value="GP_PDE"/>
    <property type="match status" value="1"/>
</dbReference>
<dbReference type="Proteomes" id="UP000023703">
    <property type="component" value="Chromosome"/>
</dbReference>
<reference evidence="2 3" key="1">
    <citation type="journal article" date="2015" name="Int. J. Syst. Evol. Microbiol.">
        <title>Revisiting Corynebacterium glyciniphilum (ex Kubota et al., 1972) sp. nov., nom. rev., isolated from putrefied banana.</title>
        <authorList>
            <person name="Al-Dilaimi A."/>
            <person name="Bednarz H."/>
            <person name="Lomker A."/>
            <person name="Niehaus K."/>
            <person name="Kalinowski J."/>
            <person name="Ruckert C."/>
        </authorList>
    </citation>
    <scope>NUCLEOTIDE SEQUENCE [LARGE SCALE GENOMIC DNA]</scope>
    <source>
        <strain evidence="2">AJ 3170</strain>
    </source>
</reference>
<dbReference type="PANTHER" id="PTHR46211">
    <property type="entry name" value="GLYCEROPHOSPHORYL DIESTER PHOSPHODIESTERASE"/>
    <property type="match status" value="1"/>
</dbReference>
<dbReference type="SUPFAM" id="SSF51695">
    <property type="entry name" value="PLC-like phosphodiesterases"/>
    <property type="match status" value="1"/>
</dbReference>
<sequence length="257" mass="28790">MGDVKIIAHRGASGYRPELTLDAYELAVDQRADGIECDIRLTADGVPVVIHDATVDRTSDGVGAVAAMPLAQLRELNVGTAHRPQRIPTLREMLEFIRDVQTSDYRPELFVETKRLGSLGERDGRLEAAMNRELHAVGLADGGPDTLVHLISFDHGSLARFSSLNPQIHRIYLRKEYLLWRMLKHLEPMGVAPSQGFSVYRARQAPQHVVGAGERTYVFTANRQDDLLWLHRHGVRWAATDYPDRARRTLDGAVGFH</sequence>
<dbReference type="Pfam" id="PF03009">
    <property type="entry name" value="GDPD"/>
    <property type="match status" value="1"/>
</dbReference>
<dbReference type="AlphaFoldDB" id="X5EFW1"/>
<dbReference type="Gene3D" id="3.20.20.190">
    <property type="entry name" value="Phosphatidylinositol (PI) phosphodiesterase"/>
    <property type="match status" value="1"/>
</dbReference>
<dbReference type="InterPro" id="IPR017946">
    <property type="entry name" value="PLC-like_Pdiesterase_TIM-brl"/>
</dbReference>
<evidence type="ECO:0000259" key="1">
    <source>
        <dbReference type="PROSITE" id="PS51704"/>
    </source>
</evidence>
<evidence type="ECO:0000313" key="3">
    <source>
        <dbReference type="Proteomes" id="UP000023703"/>
    </source>
</evidence>
<dbReference type="InterPro" id="IPR030395">
    <property type="entry name" value="GP_PDE_dom"/>
</dbReference>
<name>X5EFW1_9CORY</name>
<dbReference type="PANTHER" id="PTHR46211:SF1">
    <property type="entry name" value="GLYCEROPHOSPHODIESTER PHOSPHODIESTERASE, CYTOPLASMIC"/>
    <property type="match status" value="1"/>
</dbReference>
<dbReference type="RefSeq" id="WP_052540414.1">
    <property type="nucleotide sequence ID" value="NZ_CP006842.1"/>
</dbReference>